<comment type="caution">
    <text evidence="13">The sequence shown here is derived from an EMBL/GenBank/DDBJ whole genome shotgun (WGS) entry which is preliminary data.</text>
</comment>
<dbReference type="InterPro" id="IPR004881">
    <property type="entry name" value="Ribosome_biogen_GTPase_RsgA"/>
</dbReference>
<keyword evidence="9 10" id="KW-0342">GTP-binding</keyword>
<evidence type="ECO:0000256" key="4">
    <source>
        <dbReference type="ARBA" id="ARBA00022730"/>
    </source>
</evidence>
<dbReference type="InterPro" id="IPR027417">
    <property type="entry name" value="P-loop_NTPase"/>
</dbReference>
<evidence type="ECO:0000256" key="8">
    <source>
        <dbReference type="ARBA" id="ARBA00022884"/>
    </source>
</evidence>
<keyword evidence="3 10" id="KW-0479">Metal-binding</keyword>
<feature type="binding site" evidence="10">
    <location>
        <begin position="202"/>
        <end position="210"/>
    </location>
    <ligand>
        <name>GTP</name>
        <dbReference type="ChEBI" id="CHEBI:37565"/>
    </ligand>
</feature>
<comment type="subcellular location">
    <subcellularLocation>
        <location evidence="10">Cytoplasm</location>
    </subcellularLocation>
</comment>
<dbReference type="Pfam" id="PF03193">
    <property type="entry name" value="RsgA_GTPase"/>
    <property type="match status" value="1"/>
</dbReference>
<feature type="domain" description="CP-type G" evidence="12">
    <location>
        <begin position="103"/>
        <end position="260"/>
    </location>
</feature>
<evidence type="ECO:0000256" key="5">
    <source>
        <dbReference type="ARBA" id="ARBA00022741"/>
    </source>
</evidence>
<dbReference type="Gene3D" id="1.10.40.50">
    <property type="entry name" value="Probable gtpase engc, domain 3"/>
    <property type="match status" value="1"/>
</dbReference>
<keyword evidence="4 10" id="KW-0699">rRNA-binding</keyword>
<evidence type="ECO:0000313" key="13">
    <source>
        <dbReference type="EMBL" id="MFD1671555.1"/>
    </source>
</evidence>
<dbReference type="InterPro" id="IPR010914">
    <property type="entry name" value="RsgA_GTPase_dom"/>
</dbReference>
<comment type="function">
    <text evidence="10">One of several proteins that assist in the late maturation steps of the functional core of the 30S ribosomal subunit. Helps release RbfA from mature subunits. May play a role in the assembly of ribosomal proteins into the subunit. Circularly permuted GTPase that catalyzes slow GTP hydrolysis, GTPase activity is stimulated by the 30S ribosomal subunit.</text>
</comment>
<evidence type="ECO:0000256" key="6">
    <source>
        <dbReference type="ARBA" id="ARBA00022801"/>
    </source>
</evidence>
<keyword evidence="7 10" id="KW-0862">Zinc</keyword>
<reference evidence="14" key="1">
    <citation type="journal article" date="2019" name="Int. J. Syst. Evol. Microbiol.">
        <title>The Global Catalogue of Microorganisms (GCM) 10K type strain sequencing project: providing services to taxonomists for standard genome sequencing and annotation.</title>
        <authorList>
            <consortium name="The Broad Institute Genomics Platform"/>
            <consortium name="The Broad Institute Genome Sequencing Center for Infectious Disease"/>
            <person name="Wu L."/>
            <person name="Ma J."/>
        </authorList>
    </citation>
    <scope>NUCLEOTIDE SEQUENCE [LARGE SCALE GENOMIC DNA]</scope>
    <source>
        <strain evidence="14">CCM 8896</strain>
    </source>
</reference>
<feature type="binding site" evidence="10">
    <location>
        <position position="288"/>
    </location>
    <ligand>
        <name>Zn(2+)</name>
        <dbReference type="ChEBI" id="CHEBI:29105"/>
    </ligand>
</feature>
<evidence type="ECO:0000256" key="9">
    <source>
        <dbReference type="ARBA" id="ARBA00023134"/>
    </source>
</evidence>
<protein>
    <recommendedName>
        <fullName evidence="10">Small ribosomal subunit biogenesis GTPase RsgA</fullName>
        <ecNumber evidence="10">3.6.1.-</ecNumber>
    </recommendedName>
</protein>
<evidence type="ECO:0000313" key="14">
    <source>
        <dbReference type="Proteomes" id="UP001597267"/>
    </source>
</evidence>
<evidence type="ECO:0000259" key="12">
    <source>
        <dbReference type="PROSITE" id="PS51721"/>
    </source>
</evidence>
<feature type="binding site" evidence="10">
    <location>
        <begin position="150"/>
        <end position="153"/>
    </location>
    <ligand>
        <name>GTP</name>
        <dbReference type="ChEBI" id="CHEBI:37565"/>
    </ligand>
</feature>
<evidence type="ECO:0000256" key="3">
    <source>
        <dbReference type="ARBA" id="ARBA00022723"/>
    </source>
</evidence>
<dbReference type="RefSeq" id="WP_225423714.1">
    <property type="nucleotide sequence ID" value="NZ_JBHTOP010000011.1"/>
</dbReference>
<dbReference type="NCBIfam" id="TIGR00157">
    <property type="entry name" value="ribosome small subunit-dependent GTPase A"/>
    <property type="match status" value="1"/>
</dbReference>
<accession>A0ABW4J7Y2</accession>
<keyword evidence="6 10" id="KW-0378">Hydrolase</keyword>
<evidence type="ECO:0000256" key="10">
    <source>
        <dbReference type="HAMAP-Rule" id="MF_01820"/>
    </source>
</evidence>
<dbReference type="PANTHER" id="PTHR32120">
    <property type="entry name" value="SMALL RIBOSOMAL SUBUNIT BIOGENESIS GTPASE RSGA"/>
    <property type="match status" value="1"/>
</dbReference>
<comment type="cofactor">
    <cofactor evidence="10">
        <name>Zn(2+)</name>
        <dbReference type="ChEBI" id="CHEBI:29105"/>
    </cofactor>
    <text evidence="10">Binds 1 zinc ion per subunit.</text>
</comment>
<keyword evidence="14" id="KW-1185">Reference proteome</keyword>
<dbReference type="SUPFAM" id="SSF52540">
    <property type="entry name" value="P-loop containing nucleoside triphosphate hydrolases"/>
    <property type="match status" value="1"/>
</dbReference>
<dbReference type="PROSITE" id="PS51721">
    <property type="entry name" value="G_CP"/>
    <property type="match status" value="1"/>
</dbReference>
<gene>
    <name evidence="10 13" type="primary">rsgA</name>
    <name evidence="13" type="ORF">ACFQ5M_05565</name>
</gene>
<dbReference type="EMBL" id="JBHTOP010000011">
    <property type="protein sequence ID" value="MFD1671555.1"/>
    <property type="molecule type" value="Genomic_DNA"/>
</dbReference>
<evidence type="ECO:0000256" key="2">
    <source>
        <dbReference type="ARBA" id="ARBA00022517"/>
    </source>
</evidence>
<name>A0ABW4J7Y2_9LACO</name>
<dbReference type="PANTHER" id="PTHR32120:SF10">
    <property type="entry name" value="SMALL RIBOSOMAL SUBUNIT BIOGENESIS GTPASE RSGA"/>
    <property type="match status" value="1"/>
</dbReference>
<dbReference type="CDD" id="cd01854">
    <property type="entry name" value="YjeQ_EngC"/>
    <property type="match status" value="1"/>
</dbReference>
<comment type="similarity">
    <text evidence="10">Belongs to the TRAFAC class YlqF/YawG GTPase family. RsgA subfamily.</text>
</comment>
<sequence length="358" mass="39313">MITNLKKYGLTTVFEQAAAEFKDLIIARVIAQHRTLYQVMTVDGPRSAVVTGKLAYEAAGQTRFPAVGDWVMVAPTASVSEQMVIHQILPRHSVLARGAAGNGADGQIIAANIDTIFICMSLNADFNLRRMERYLTLAWESSATPVIVLTKADLCEDVSAKIRDLAEVSVGVSVVVCSAVDQSGYESLLTYIQPTETVAFVGSSGVGKSTLINGLLGQTVLETKEIRQDDDKGRHTTTHRQLLPLANGGVVIDTPGMRELQIYVGDLSKTFEDIDSLAQQCKFRDCTHQSEPGCAVKAAIVDGTLSEERLKSYRKLQAEMSYSGLNDRQLEQEKIKRMFGSKAQMTQKMRAVKQRKHR</sequence>
<dbReference type="InterPro" id="IPR030378">
    <property type="entry name" value="G_CP_dom"/>
</dbReference>
<evidence type="ECO:0000256" key="1">
    <source>
        <dbReference type="ARBA" id="ARBA00022490"/>
    </source>
</evidence>
<keyword evidence="8 10" id="KW-0694">RNA-binding</keyword>
<feature type="binding site" evidence="10">
    <location>
        <position position="294"/>
    </location>
    <ligand>
        <name>Zn(2+)</name>
        <dbReference type="ChEBI" id="CHEBI:29105"/>
    </ligand>
</feature>
<comment type="subunit">
    <text evidence="10">Monomer. Associates with 30S ribosomal subunit, binds 16S rRNA.</text>
</comment>
<dbReference type="PROSITE" id="PS50936">
    <property type="entry name" value="ENGC_GTPASE"/>
    <property type="match status" value="1"/>
</dbReference>
<organism evidence="13 14">
    <name type="scientific">Agrilactobacillus yilanensis</name>
    <dbReference type="NCBI Taxonomy" id="2485997"/>
    <lineage>
        <taxon>Bacteria</taxon>
        <taxon>Bacillati</taxon>
        <taxon>Bacillota</taxon>
        <taxon>Bacilli</taxon>
        <taxon>Lactobacillales</taxon>
        <taxon>Lactobacillaceae</taxon>
        <taxon>Agrilactobacillus</taxon>
    </lineage>
</organism>
<feature type="binding site" evidence="10">
    <location>
        <position position="281"/>
    </location>
    <ligand>
        <name>Zn(2+)</name>
        <dbReference type="ChEBI" id="CHEBI:29105"/>
    </ligand>
</feature>
<feature type="domain" description="EngC GTPase" evidence="11">
    <location>
        <begin position="111"/>
        <end position="258"/>
    </location>
</feature>
<dbReference type="Proteomes" id="UP001597267">
    <property type="component" value="Unassembled WGS sequence"/>
</dbReference>
<dbReference type="EC" id="3.6.1.-" evidence="10"/>
<feature type="binding site" evidence="10">
    <location>
        <position position="286"/>
    </location>
    <ligand>
        <name>Zn(2+)</name>
        <dbReference type="ChEBI" id="CHEBI:29105"/>
    </ligand>
</feature>
<dbReference type="Gene3D" id="3.40.50.300">
    <property type="entry name" value="P-loop containing nucleotide triphosphate hydrolases"/>
    <property type="match status" value="1"/>
</dbReference>
<keyword evidence="1 10" id="KW-0963">Cytoplasm</keyword>
<evidence type="ECO:0000256" key="7">
    <source>
        <dbReference type="ARBA" id="ARBA00022833"/>
    </source>
</evidence>
<dbReference type="HAMAP" id="MF_01820">
    <property type="entry name" value="GTPase_RsgA"/>
    <property type="match status" value="1"/>
</dbReference>
<proteinExistence type="inferred from homology"/>
<keyword evidence="2 10" id="KW-0690">Ribosome biogenesis</keyword>
<keyword evidence="5 10" id="KW-0547">Nucleotide-binding</keyword>
<evidence type="ECO:0000259" key="11">
    <source>
        <dbReference type="PROSITE" id="PS50936"/>
    </source>
</evidence>